<accession>A0ABQ7EBV6</accession>
<name>A0ABQ7EBV6_BRACR</name>
<evidence type="ECO:0000313" key="2">
    <source>
        <dbReference type="Proteomes" id="UP000266723"/>
    </source>
</evidence>
<proteinExistence type="predicted"/>
<sequence length="128" mass="13815">MLRRFEDLVFLFTDQAAFWLRASPINDETIPRSSVTSSRVCASGVGDIALDDLGIEVLSGTEVRSGGEDQSWTDDRSWFEVQIGGICCVWVVPVIPSVPVVPTGKVSVLELDPIGSELLIPNGTVPIV</sequence>
<protein>
    <submittedName>
        <fullName evidence="1">Uncharacterized protein</fullName>
    </submittedName>
</protein>
<dbReference type="EMBL" id="QGKV02000299">
    <property type="protein sequence ID" value="KAF3594346.1"/>
    <property type="molecule type" value="Genomic_DNA"/>
</dbReference>
<comment type="caution">
    <text evidence="1">The sequence shown here is derived from an EMBL/GenBank/DDBJ whole genome shotgun (WGS) entry which is preliminary data.</text>
</comment>
<organism evidence="1 2">
    <name type="scientific">Brassica cretica</name>
    <name type="common">Mustard</name>
    <dbReference type="NCBI Taxonomy" id="69181"/>
    <lineage>
        <taxon>Eukaryota</taxon>
        <taxon>Viridiplantae</taxon>
        <taxon>Streptophyta</taxon>
        <taxon>Embryophyta</taxon>
        <taxon>Tracheophyta</taxon>
        <taxon>Spermatophyta</taxon>
        <taxon>Magnoliopsida</taxon>
        <taxon>eudicotyledons</taxon>
        <taxon>Gunneridae</taxon>
        <taxon>Pentapetalae</taxon>
        <taxon>rosids</taxon>
        <taxon>malvids</taxon>
        <taxon>Brassicales</taxon>
        <taxon>Brassicaceae</taxon>
        <taxon>Brassiceae</taxon>
        <taxon>Brassica</taxon>
    </lineage>
</organism>
<keyword evidence="2" id="KW-1185">Reference proteome</keyword>
<dbReference type="Proteomes" id="UP000266723">
    <property type="component" value="Unassembled WGS sequence"/>
</dbReference>
<evidence type="ECO:0000313" key="1">
    <source>
        <dbReference type="EMBL" id="KAF3594346.1"/>
    </source>
</evidence>
<gene>
    <name evidence="1" type="ORF">DY000_02022056</name>
</gene>
<reference evidence="1 2" key="1">
    <citation type="journal article" date="2020" name="BMC Genomics">
        <title>Intraspecific diversification of the crop wild relative Brassica cretica Lam. using demographic model selection.</title>
        <authorList>
            <person name="Kioukis A."/>
            <person name="Michalopoulou V.A."/>
            <person name="Briers L."/>
            <person name="Pirintsos S."/>
            <person name="Studholme D.J."/>
            <person name="Pavlidis P."/>
            <person name="Sarris P.F."/>
        </authorList>
    </citation>
    <scope>NUCLEOTIDE SEQUENCE [LARGE SCALE GENOMIC DNA]</scope>
    <source>
        <strain evidence="2">cv. PFS-1207/04</strain>
    </source>
</reference>